<keyword evidence="4" id="KW-1185">Reference proteome</keyword>
<keyword evidence="2" id="KW-0472">Membrane</keyword>
<feature type="coiled-coil region" evidence="1">
    <location>
        <begin position="83"/>
        <end position="131"/>
    </location>
</feature>
<sequence length="169" mass="17580">MTYPGGQYGEQPLFGNEQTQYLPVEPPQPKRTGMIVMVIVVALVLVGGVGVGLLYVNETQRTAQLTAQLAEKDRSTADKDKAIATANKAAEDAKTQAQSALTQIQEAKAQAQDAQSKLQAALDAKAAAEAKVSALTGCAQAGKDLVAATDSHDDSRLGDLGNALLAACR</sequence>
<evidence type="ECO:0000256" key="2">
    <source>
        <dbReference type="SAM" id="Phobius"/>
    </source>
</evidence>
<dbReference type="AlphaFoldDB" id="W5WHR3"/>
<reference evidence="3 4" key="1">
    <citation type="journal article" date="2014" name="BMC Genomics">
        <title>Complete genome sequence of producer of the glycopeptide antibiotic Aculeximycin Kutzneria albida DSM 43870T, a representative of minor genus of Pseudonocardiaceae.</title>
        <authorList>
            <person name="Rebets Y."/>
            <person name="Tokovenko B."/>
            <person name="Lushchyk I."/>
            <person name="Ruckert C."/>
            <person name="Zaburannyi N."/>
            <person name="Bechthold A."/>
            <person name="Kalinowski J."/>
            <person name="Luzhetskyy A."/>
        </authorList>
    </citation>
    <scope>NUCLEOTIDE SEQUENCE [LARGE SCALE GENOMIC DNA]</scope>
    <source>
        <strain evidence="3">DSM 43870</strain>
    </source>
</reference>
<dbReference type="RefSeq" id="WP_025357757.1">
    <property type="nucleotide sequence ID" value="NZ_CP007155.1"/>
</dbReference>
<protein>
    <submittedName>
        <fullName evidence="3">Uncharacterized protein</fullName>
    </submittedName>
</protein>
<keyword evidence="2" id="KW-0812">Transmembrane</keyword>
<feature type="transmembrane region" description="Helical" evidence="2">
    <location>
        <begin position="34"/>
        <end position="56"/>
    </location>
</feature>
<keyword evidence="1" id="KW-0175">Coiled coil</keyword>
<proteinExistence type="predicted"/>
<keyword evidence="2" id="KW-1133">Transmembrane helix</keyword>
<dbReference type="KEGG" id="kal:KALB_4332"/>
<evidence type="ECO:0000313" key="4">
    <source>
        <dbReference type="Proteomes" id="UP000019225"/>
    </source>
</evidence>
<evidence type="ECO:0000313" key="3">
    <source>
        <dbReference type="EMBL" id="AHH97694.1"/>
    </source>
</evidence>
<name>W5WHR3_9PSEU</name>
<dbReference type="EMBL" id="CP007155">
    <property type="protein sequence ID" value="AHH97694.1"/>
    <property type="molecule type" value="Genomic_DNA"/>
</dbReference>
<gene>
    <name evidence="3" type="ORF">KALB_4332</name>
</gene>
<organism evidence="3 4">
    <name type="scientific">Kutzneria albida DSM 43870</name>
    <dbReference type="NCBI Taxonomy" id="1449976"/>
    <lineage>
        <taxon>Bacteria</taxon>
        <taxon>Bacillati</taxon>
        <taxon>Actinomycetota</taxon>
        <taxon>Actinomycetes</taxon>
        <taxon>Pseudonocardiales</taxon>
        <taxon>Pseudonocardiaceae</taxon>
        <taxon>Kutzneria</taxon>
    </lineage>
</organism>
<dbReference type="HOGENOM" id="CLU_1576457_0_0_11"/>
<accession>W5WHR3</accession>
<evidence type="ECO:0000256" key="1">
    <source>
        <dbReference type="SAM" id="Coils"/>
    </source>
</evidence>
<dbReference type="Proteomes" id="UP000019225">
    <property type="component" value="Chromosome"/>
</dbReference>